<proteinExistence type="predicted"/>
<organism evidence="3 4">
    <name type="scientific">Wohlfahrtiimonas larvae</name>
    <dbReference type="NCBI Taxonomy" id="1157986"/>
    <lineage>
        <taxon>Bacteria</taxon>
        <taxon>Pseudomonadati</taxon>
        <taxon>Pseudomonadota</taxon>
        <taxon>Gammaproteobacteria</taxon>
        <taxon>Cardiobacteriales</taxon>
        <taxon>Ignatzschineriaceae</taxon>
        <taxon>Wohlfahrtiimonas</taxon>
    </lineage>
</organism>
<gene>
    <name evidence="3" type="ORF">GCM10023338_10720</name>
</gene>
<evidence type="ECO:0008006" key="5">
    <source>
        <dbReference type="Google" id="ProtNLM"/>
    </source>
</evidence>
<evidence type="ECO:0000256" key="1">
    <source>
        <dbReference type="SAM" id="MobiDB-lite"/>
    </source>
</evidence>
<protein>
    <recommendedName>
        <fullName evidence="5">Toxin-antitoxin system YwqK family antitoxin</fullName>
    </recommendedName>
</protein>
<accession>A0ABP9MP80</accession>
<feature type="chain" id="PRO_5046731639" description="Toxin-antitoxin system YwqK family antitoxin" evidence="2">
    <location>
        <begin position="25"/>
        <end position="412"/>
    </location>
</feature>
<name>A0ABP9MP80_9GAMM</name>
<feature type="region of interest" description="Disordered" evidence="1">
    <location>
        <begin position="376"/>
        <end position="403"/>
    </location>
</feature>
<evidence type="ECO:0000313" key="4">
    <source>
        <dbReference type="Proteomes" id="UP001500631"/>
    </source>
</evidence>
<dbReference type="EMBL" id="BAABKE010000003">
    <property type="protein sequence ID" value="GAA5098347.1"/>
    <property type="molecule type" value="Genomic_DNA"/>
</dbReference>
<dbReference type="SUPFAM" id="SSF82185">
    <property type="entry name" value="Histone H3 K4-specific methyltransferase SET7/9 N-terminal domain"/>
    <property type="match status" value="1"/>
</dbReference>
<reference evidence="4" key="1">
    <citation type="journal article" date="2019" name="Int. J. Syst. Evol. Microbiol.">
        <title>The Global Catalogue of Microorganisms (GCM) 10K type strain sequencing project: providing services to taxonomists for standard genome sequencing and annotation.</title>
        <authorList>
            <consortium name="The Broad Institute Genomics Platform"/>
            <consortium name="The Broad Institute Genome Sequencing Center for Infectious Disease"/>
            <person name="Wu L."/>
            <person name="Ma J."/>
        </authorList>
    </citation>
    <scope>NUCLEOTIDE SEQUENCE [LARGE SCALE GENOMIC DNA]</scope>
    <source>
        <strain evidence="4">JCM 18424</strain>
    </source>
</reference>
<sequence length="412" mass="47144">MSYKKISLSIAATLILGTFSSAQTQLQTSVEFEPNSIIAYFSEDGTLLPTRNGSEYYRYFKEIVSGCYLVQDFYSMNDQKQTDPICFTDPMELQSWFPQSMQGPLTFWDIHGNKMQEGYSQQDGGSSGFWKTWDNYGNANTYELINGEVIVSYFDPEGNRQAMPVNGGTFRTILDQNPETGEYLVADYFTDSRMRQMDPVIIQREDLLSWDIKYRHGTYTYYNDEGDLTTVEQYDDGKLNGTVTNWYPNVYPAQKFDELHFTDGQQDGLYIRWYDNGYPKIKAIIDNGNLQSLKCWDSNFHELNSTQCPALFDEYAYDNTMQIEEETINIEENGTETAPIEIIIPGQEVIIDELESTIETSDNTETSNDNATVIFPKDQDIEESTDATESPAEPETEGKKILKSIKNIMDAL</sequence>
<evidence type="ECO:0000313" key="3">
    <source>
        <dbReference type="EMBL" id="GAA5098347.1"/>
    </source>
</evidence>
<feature type="signal peptide" evidence="2">
    <location>
        <begin position="1"/>
        <end position="24"/>
    </location>
</feature>
<keyword evidence="4" id="KW-1185">Reference proteome</keyword>
<dbReference type="Gene3D" id="2.20.110.10">
    <property type="entry name" value="Histone H3 K4-specific methyltransferase SET7/9 N-terminal domain"/>
    <property type="match status" value="1"/>
</dbReference>
<dbReference type="Proteomes" id="UP001500631">
    <property type="component" value="Unassembled WGS sequence"/>
</dbReference>
<comment type="caution">
    <text evidence="3">The sequence shown here is derived from an EMBL/GenBank/DDBJ whole genome shotgun (WGS) entry which is preliminary data.</text>
</comment>
<evidence type="ECO:0000256" key="2">
    <source>
        <dbReference type="SAM" id="SignalP"/>
    </source>
</evidence>
<dbReference type="RefSeq" id="WP_077925117.1">
    <property type="nucleotide sequence ID" value="NZ_BAABKE010000003.1"/>
</dbReference>
<keyword evidence="2" id="KW-0732">Signal</keyword>